<protein>
    <submittedName>
        <fullName evidence="1">Uncharacterized protein</fullName>
    </submittedName>
</protein>
<name>A0A830HRU5_9CHLO</name>
<dbReference type="AlphaFoldDB" id="A0A830HRU5"/>
<evidence type="ECO:0000313" key="2">
    <source>
        <dbReference type="Proteomes" id="UP000660262"/>
    </source>
</evidence>
<organism evidence="1 2">
    <name type="scientific">Pycnococcus provasolii</name>
    <dbReference type="NCBI Taxonomy" id="41880"/>
    <lineage>
        <taxon>Eukaryota</taxon>
        <taxon>Viridiplantae</taxon>
        <taxon>Chlorophyta</taxon>
        <taxon>Pseudoscourfieldiophyceae</taxon>
        <taxon>Pseudoscourfieldiales</taxon>
        <taxon>Pycnococcaceae</taxon>
        <taxon>Pycnococcus</taxon>
    </lineage>
</organism>
<proteinExistence type="predicted"/>
<dbReference type="EMBL" id="BNJQ01000024">
    <property type="protein sequence ID" value="GHP09425.1"/>
    <property type="molecule type" value="Genomic_DNA"/>
</dbReference>
<accession>A0A830HRU5</accession>
<dbReference type="Proteomes" id="UP000660262">
    <property type="component" value="Unassembled WGS sequence"/>
</dbReference>
<evidence type="ECO:0000313" key="1">
    <source>
        <dbReference type="EMBL" id="GHP09425.1"/>
    </source>
</evidence>
<reference evidence="1" key="1">
    <citation type="submission" date="2020-10" db="EMBL/GenBank/DDBJ databases">
        <title>Unveiling of a novel bifunctional photoreceptor, Dualchrome1, isolated from a cosmopolitan green alga.</title>
        <authorList>
            <person name="Suzuki S."/>
            <person name="Kawachi M."/>
        </authorList>
    </citation>
    <scope>NUCLEOTIDE SEQUENCE</scope>
    <source>
        <strain evidence="1">NIES 2893</strain>
    </source>
</reference>
<keyword evidence="2" id="KW-1185">Reference proteome</keyword>
<gene>
    <name evidence="1" type="ORF">PPROV_000816000</name>
</gene>
<sequence length="363" mass="38465">MGVVASLLYWTLTLTLALAVYALYLRVRRLESAVVASGQSAAKKAASSTAVINLPDNPPALHQWLNLAGGRAWPFVMRDLLAKLSATSSSSMIKGISLSEEPPEVLAVHHVEDSDAPKDADVLTADVEVVWRGQADSERASAIVHLANETLACRFSLTYLRLTLRSYAWVTTPEGRGNGKPFSFVEGSLSPEAPPPIVTMAVTPISSKSSTSTAAAAAADVMLSAVQAAAETAVKSMATGWDARVMLSEASRGKADSQNEKDGDWQVEARRAGWVPRQPLSFLESAIAKEVGKAASEQATRAEETMQAVAQAFRDEATETANTVTETANAVRAAAAEKVSQAQKVFADGLGAAMRRRISANPK</sequence>
<comment type="caution">
    <text evidence="1">The sequence shown here is derived from an EMBL/GenBank/DDBJ whole genome shotgun (WGS) entry which is preliminary data.</text>
</comment>